<dbReference type="OrthoDB" id="2579025at2759"/>
<comment type="subcellular location">
    <subcellularLocation>
        <location evidence="1">Nucleus</location>
    </subcellularLocation>
</comment>
<keyword evidence="5" id="KW-0539">Nucleus</keyword>
<dbReference type="VEuPathDB" id="FungiDB:BO71DRAFT_336974"/>
<proteinExistence type="predicted"/>
<dbReference type="Pfam" id="PF04082">
    <property type="entry name" value="Fungal_trans"/>
    <property type="match status" value="1"/>
</dbReference>
<dbReference type="GO" id="GO:0005634">
    <property type="term" value="C:nucleus"/>
    <property type="evidence" value="ECO:0007669"/>
    <property type="project" value="UniProtKB-SubCell"/>
</dbReference>
<dbReference type="PANTHER" id="PTHR47540">
    <property type="entry name" value="THIAMINE REPRESSIBLE GENES REGULATORY PROTEIN THI5"/>
    <property type="match status" value="1"/>
</dbReference>
<evidence type="ECO:0000256" key="5">
    <source>
        <dbReference type="ARBA" id="ARBA00023242"/>
    </source>
</evidence>
<keyword evidence="2" id="KW-0805">Transcription regulation</keyword>
<evidence type="ECO:0000256" key="4">
    <source>
        <dbReference type="ARBA" id="ARBA00023163"/>
    </source>
</evidence>
<feature type="domain" description="Xylanolytic transcriptional activator regulatory" evidence="6">
    <location>
        <begin position="160"/>
        <end position="236"/>
    </location>
</feature>
<sequence>DPPDQATTSSVSVFSYGDRVLPEVSLTDFQWPDLEAALGLVNRYFEFASPTYRVLHQPTVESSLGQLYSQLVQDGSGQSQFMAAPPATLLLIFSTATMFQVSPQGKIRDADDPGWRTSELYYVKADSMLAQEAGAPSLASVQARFLMVLYLLCTSRAHKAWYVFGTTVQLIMALGLHSPRPKKAITPEDEVQKECKCRIVWCSYTLDRYLSIILGRPRLWQDEDLKIRLPMRVNDPDLTPQGIQVSGRDCTMDAPYFHTKLAQILTQAAKEDYLISGISSKTQIDTIGNLCSQVAEWKSQLPPFLSGIIHPSSLAPLFRRQLTVLKLARYHALMFITRPLLLRNYGQIWPDCEASYQYYLSVCLKATEDTIKFILAFVQEEQLFPAFWYSQYITFNALSIIYIFEFSPHIAGEALSGNPTFPPVHSNPLRHNSRPAYYLVRPFYPTLFLPLNSRILIPNPTTMSLPTHFTLNTGRHMASQAAGS</sequence>
<dbReference type="EMBL" id="KZ826036">
    <property type="protein sequence ID" value="PYH89294.1"/>
    <property type="molecule type" value="Genomic_DNA"/>
</dbReference>
<evidence type="ECO:0000256" key="1">
    <source>
        <dbReference type="ARBA" id="ARBA00004123"/>
    </source>
</evidence>
<reference evidence="7 8" key="1">
    <citation type="submission" date="2018-02" db="EMBL/GenBank/DDBJ databases">
        <title>The genomes of Aspergillus section Nigri reveals drivers in fungal speciation.</title>
        <authorList>
            <consortium name="DOE Joint Genome Institute"/>
            <person name="Vesth T.C."/>
            <person name="Nybo J."/>
            <person name="Theobald S."/>
            <person name="Brandl J."/>
            <person name="Frisvad J.C."/>
            <person name="Nielsen K.F."/>
            <person name="Lyhne E.K."/>
            <person name="Kogle M.E."/>
            <person name="Kuo A."/>
            <person name="Riley R."/>
            <person name="Clum A."/>
            <person name="Nolan M."/>
            <person name="Lipzen A."/>
            <person name="Salamov A."/>
            <person name="Henrissat B."/>
            <person name="Wiebenga A."/>
            <person name="De vries R.P."/>
            <person name="Grigoriev I.V."/>
            <person name="Mortensen U.H."/>
            <person name="Andersen M.R."/>
            <person name="Baker S.E."/>
        </authorList>
    </citation>
    <scope>NUCLEOTIDE SEQUENCE [LARGE SCALE GENOMIC DNA]</scope>
    <source>
        <strain evidence="7 8">CBS 707.79</strain>
    </source>
</reference>
<dbReference type="InterPro" id="IPR051711">
    <property type="entry name" value="Stress_Response_Reg"/>
</dbReference>
<evidence type="ECO:0000256" key="3">
    <source>
        <dbReference type="ARBA" id="ARBA00023125"/>
    </source>
</evidence>
<feature type="non-terminal residue" evidence="7">
    <location>
        <position position="1"/>
    </location>
</feature>
<dbReference type="STRING" id="1448320.A0A319CW39"/>
<protein>
    <recommendedName>
        <fullName evidence="6">Xylanolytic transcriptional activator regulatory domain-containing protein</fullName>
    </recommendedName>
</protein>
<keyword evidence="3" id="KW-0238">DNA-binding</keyword>
<dbReference type="CDD" id="cd12148">
    <property type="entry name" value="fungal_TF_MHR"/>
    <property type="match status" value="1"/>
</dbReference>
<keyword evidence="4" id="KW-0804">Transcription</keyword>
<evidence type="ECO:0000313" key="8">
    <source>
        <dbReference type="Proteomes" id="UP000247810"/>
    </source>
</evidence>
<keyword evidence="8" id="KW-1185">Reference proteome</keyword>
<dbReference type="GO" id="GO:0006351">
    <property type="term" value="P:DNA-templated transcription"/>
    <property type="evidence" value="ECO:0007669"/>
    <property type="project" value="InterPro"/>
</dbReference>
<gene>
    <name evidence="7" type="ORF">BO71DRAFT_336974</name>
</gene>
<dbReference type="InterPro" id="IPR007219">
    <property type="entry name" value="XnlR_reg_dom"/>
</dbReference>
<evidence type="ECO:0000313" key="7">
    <source>
        <dbReference type="EMBL" id="PYH89294.1"/>
    </source>
</evidence>
<accession>A0A319CW39</accession>
<dbReference type="SMART" id="SM00906">
    <property type="entry name" value="Fungal_trans"/>
    <property type="match status" value="1"/>
</dbReference>
<dbReference type="GO" id="GO:0008270">
    <property type="term" value="F:zinc ion binding"/>
    <property type="evidence" value="ECO:0007669"/>
    <property type="project" value="InterPro"/>
</dbReference>
<dbReference type="GO" id="GO:0043565">
    <property type="term" value="F:sequence-specific DNA binding"/>
    <property type="evidence" value="ECO:0007669"/>
    <property type="project" value="TreeGrafter"/>
</dbReference>
<dbReference type="Proteomes" id="UP000247810">
    <property type="component" value="Unassembled WGS sequence"/>
</dbReference>
<dbReference type="PANTHER" id="PTHR47540:SF3">
    <property type="entry name" value="ZN(II)2CYS6 TRANSCRIPTION FACTOR (EUROFUNG)"/>
    <property type="match status" value="1"/>
</dbReference>
<organism evidence="7 8">
    <name type="scientific">Aspergillus ellipticus CBS 707.79</name>
    <dbReference type="NCBI Taxonomy" id="1448320"/>
    <lineage>
        <taxon>Eukaryota</taxon>
        <taxon>Fungi</taxon>
        <taxon>Dikarya</taxon>
        <taxon>Ascomycota</taxon>
        <taxon>Pezizomycotina</taxon>
        <taxon>Eurotiomycetes</taxon>
        <taxon>Eurotiomycetidae</taxon>
        <taxon>Eurotiales</taxon>
        <taxon>Aspergillaceae</taxon>
        <taxon>Aspergillus</taxon>
        <taxon>Aspergillus subgen. Circumdati</taxon>
    </lineage>
</organism>
<name>A0A319CW39_9EURO</name>
<dbReference type="AlphaFoldDB" id="A0A319CW39"/>
<evidence type="ECO:0000256" key="2">
    <source>
        <dbReference type="ARBA" id="ARBA00023015"/>
    </source>
</evidence>
<evidence type="ECO:0000259" key="6">
    <source>
        <dbReference type="SMART" id="SM00906"/>
    </source>
</evidence>
<dbReference type="GO" id="GO:0045944">
    <property type="term" value="P:positive regulation of transcription by RNA polymerase II"/>
    <property type="evidence" value="ECO:0007669"/>
    <property type="project" value="TreeGrafter"/>
</dbReference>